<keyword evidence="5 8" id="KW-0812">Transmembrane</keyword>
<evidence type="ECO:0000313" key="9">
    <source>
        <dbReference type="EMBL" id="KRM79928.1"/>
    </source>
</evidence>
<keyword evidence="10" id="KW-1185">Reference proteome</keyword>
<dbReference type="Pfam" id="PF01925">
    <property type="entry name" value="TauE"/>
    <property type="match status" value="1"/>
</dbReference>
<dbReference type="EMBL" id="AYYK01000001">
    <property type="protein sequence ID" value="KRM79928.1"/>
    <property type="molecule type" value="Genomic_DNA"/>
</dbReference>
<evidence type="ECO:0000256" key="7">
    <source>
        <dbReference type="ARBA" id="ARBA00023136"/>
    </source>
</evidence>
<comment type="subcellular location">
    <subcellularLocation>
        <location evidence="1 8">Cell membrane</location>
        <topology evidence="1 8">Multi-pass membrane protein</topology>
    </subcellularLocation>
</comment>
<evidence type="ECO:0000256" key="2">
    <source>
        <dbReference type="ARBA" id="ARBA00009142"/>
    </source>
</evidence>
<evidence type="ECO:0000256" key="4">
    <source>
        <dbReference type="ARBA" id="ARBA00022475"/>
    </source>
</evidence>
<dbReference type="GO" id="GO:0005886">
    <property type="term" value="C:plasma membrane"/>
    <property type="evidence" value="ECO:0007669"/>
    <property type="project" value="UniProtKB-SubCell"/>
</dbReference>
<evidence type="ECO:0000256" key="8">
    <source>
        <dbReference type="RuleBase" id="RU363041"/>
    </source>
</evidence>
<dbReference type="RefSeq" id="WP_151425825.1">
    <property type="nucleotide sequence ID" value="NZ_AYYK01000001.1"/>
</dbReference>
<gene>
    <name evidence="9" type="ORF">FC84_GL000627</name>
</gene>
<feature type="transmembrane region" description="Helical" evidence="8">
    <location>
        <begin position="224"/>
        <end position="242"/>
    </location>
</feature>
<dbReference type="PANTHER" id="PTHR30269">
    <property type="entry name" value="TRANSMEMBRANE PROTEIN YFCA"/>
    <property type="match status" value="1"/>
</dbReference>
<reference evidence="9 10" key="1">
    <citation type="journal article" date="2015" name="Genome Announc.">
        <title>Expanding the biotechnology potential of lactobacilli through comparative genomics of 213 strains and associated genera.</title>
        <authorList>
            <person name="Sun Z."/>
            <person name="Harris H.M."/>
            <person name="McCann A."/>
            <person name="Guo C."/>
            <person name="Argimon S."/>
            <person name="Zhang W."/>
            <person name="Yang X."/>
            <person name="Jeffery I.B."/>
            <person name="Cooney J.C."/>
            <person name="Kagawa T.F."/>
            <person name="Liu W."/>
            <person name="Song Y."/>
            <person name="Salvetti E."/>
            <person name="Wrobel A."/>
            <person name="Rasinkangas P."/>
            <person name="Parkhill J."/>
            <person name="Rea M.C."/>
            <person name="O'Sullivan O."/>
            <person name="Ritari J."/>
            <person name="Douillard F.P."/>
            <person name="Paul Ross R."/>
            <person name="Yang R."/>
            <person name="Briner A.E."/>
            <person name="Felis G.E."/>
            <person name="de Vos W.M."/>
            <person name="Barrangou R."/>
            <person name="Klaenhammer T.R."/>
            <person name="Caufield P.W."/>
            <person name="Cui Y."/>
            <person name="Zhang H."/>
            <person name="O'Toole P.W."/>
        </authorList>
    </citation>
    <scope>NUCLEOTIDE SEQUENCE [LARGE SCALE GENOMIC DNA]</scope>
    <source>
        <strain evidence="9 10">DSM 20335</strain>
    </source>
</reference>
<keyword evidence="7 8" id="KW-0472">Membrane</keyword>
<feature type="transmembrane region" description="Helical" evidence="8">
    <location>
        <begin position="148"/>
        <end position="167"/>
    </location>
</feature>
<feature type="transmembrane region" description="Helical" evidence="8">
    <location>
        <begin position="174"/>
        <end position="190"/>
    </location>
</feature>
<keyword evidence="6 8" id="KW-1133">Transmembrane helix</keyword>
<name>A0A0R2BK91_9LACO</name>
<keyword evidence="4 8" id="KW-1003">Cell membrane</keyword>
<protein>
    <recommendedName>
        <fullName evidence="8">Probable membrane transporter protein</fullName>
    </recommendedName>
</protein>
<evidence type="ECO:0000256" key="3">
    <source>
        <dbReference type="ARBA" id="ARBA00022448"/>
    </source>
</evidence>
<dbReference type="OrthoDB" id="2329556at2"/>
<feature type="transmembrane region" description="Helical" evidence="8">
    <location>
        <begin position="39"/>
        <end position="59"/>
    </location>
</feature>
<evidence type="ECO:0000313" key="10">
    <source>
        <dbReference type="Proteomes" id="UP000051813"/>
    </source>
</evidence>
<organism evidence="9 10">
    <name type="scientific">Lapidilactobacillus dextrinicus DSM 20335</name>
    <dbReference type="NCBI Taxonomy" id="1423738"/>
    <lineage>
        <taxon>Bacteria</taxon>
        <taxon>Bacillati</taxon>
        <taxon>Bacillota</taxon>
        <taxon>Bacilli</taxon>
        <taxon>Lactobacillales</taxon>
        <taxon>Lactobacillaceae</taxon>
        <taxon>Lapidilactobacillus</taxon>
    </lineage>
</organism>
<evidence type="ECO:0000256" key="1">
    <source>
        <dbReference type="ARBA" id="ARBA00004651"/>
    </source>
</evidence>
<feature type="transmembrane region" description="Helical" evidence="8">
    <location>
        <begin position="99"/>
        <end position="117"/>
    </location>
</feature>
<comment type="similarity">
    <text evidence="2 8">Belongs to the 4-toluene sulfonate uptake permease (TSUP) (TC 2.A.102) family.</text>
</comment>
<dbReference type="AlphaFoldDB" id="A0A0R2BK91"/>
<dbReference type="STRING" id="1423738.FC84_GL000627"/>
<evidence type="ECO:0000256" key="5">
    <source>
        <dbReference type="ARBA" id="ARBA00022692"/>
    </source>
</evidence>
<comment type="caution">
    <text evidence="9">The sequence shown here is derived from an EMBL/GenBank/DDBJ whole genome shotgun (WGS) entry which is preliminary data.</text>
</comment>
<dbReference type="PATRIC" id="fig|1423738.3.peg.636"/>
<proteinExistence type="inferred from homology"/>
<dbReference type="InterPro" id="IPR052017">
    <property type="entry name" value="TSUP"/>
</dbReference>
<dbReference type="InterPro" id="IPR002781">
    <property type="entry name" value="TM_pro_TauE-like"/>
</dbReference>
<evidence type="ECO:0000256" key="6">
    <source>
        <dbReference type="ARBA" id="ARBA00022989"/>
    </source>
</evidence>
<keyword evidence="3" id="KW-0813">Transport</keyword>
<accession>A0A0R2BK91</accession>
<sequence>MLSLILIIVGILAGICNAVAGLASLVAYPSLLALGLPPIMANVTNTIALIFSGVGATISSQKELRGAHKELLTFLPITLLGCVVGALLLFAIPESDFEKIVPFFILFGAFAELVPYTKRPNKKVSVITKVLALIGVFLVGVYSGYFGAAAGVLMLALLGIISNEPFAKYNAEKNVIFAIANVISAIIYGLHTRLLWHWIIPLAIGFLIGGYIGPIIVRHTPTRLLKLLIGIGAIILAISLFIQAY</sequence>
<dbReference type="PANTHER" id="PTHR30269:SF0">
    <property type="entry name" value="MEMBRANE TRANSPORTER PROTEIN YFCA-RELATED"/>
    <property type="match status" value="1"/>
</dbReference>
<feature type="transmembrane region" description="Helical" evidence="8">
    <location>
        <begin position="71"/>
        <end position="93"/>
    </location>
</feature>
<dbReference type="PRINTS" id="PR00173">
    <property type="entry name" value="EDTRNSPORT"/>
</dbReference>
<feature type="transmembrane region" description="Helical" evidence="8">
    <location>
        <begin position="196"/>
        <end position="217"/>
    </location>
</feature>
<dbReference type="Proteomes" id="UP000051813">
    <property type="component" value="Unassembled WGS sequence"/>
</dbReference>